<dbReference type="Proteomes" id="UP000192140">
    <property type="component" value="Unassembled WGS sequence"/>
</dbReference>
<dbReference type="AlphaFoldDB" id="A0A1S7U7D9"/>
<dbReference type="EMBL" id="FCNP01000048">
    <property type="protein sequence ID" value="CVI62715.1"/>
    <property type="molecule type" value="Genomic_DNA"/>
</dbReference>
<dbReference type="InterPro" id="IPR027417">
    <property type="entry name" value="P-loop_NTPase"/>
</dbReference>
<comment type="caution">
    <text evidence="1">The sequence shown here is derived from an EMBL/GenBank/DDBJ whole genome shotgun (WGS) entry which is preliminary data.</text>
</comment>
<dbReference type="RefSeq" id="WP_080854971.1">
    <property type="nucleotide sequence ID" value="NZ_LT009777.1"/>
</dbReference>
<evidence type="ECO:0000313" key="2">
    <source>
        <dbReference type="Proteomes" id="UP000192140"/>
    </source>
</evidence>
<protein>
    <submittedName>
        <fullName evidence="1">Uncharacterized protein</fullName>
    </submittedName>
</protein>
<reference evidence="1" key="1">
    <citation type="submission" date="2016-01" db="EMBL/GenBank/DDBJ databases">
        <authorList>
            <person name="Regsiter A."/>
            <person name="william w."/>
        </authorList>
    </citation>
    <scope>NUCLEOTIDE SEQUENCE</scope>
    <source>
        <strain evidence="1">NCPPB 1641</strain>
    </source>
</reference>
<organism evidence="1 2">
    <name type="scientific">Agrobacterium deltaense NCPPB 1641</name>
    <dbReference type="NCBI Taxonomy" id="1183425"/>
    <lineage>
        <taxon>Bacteria</taxon>
        <taxon>Pseudomonadati</taxon>
        <taxon>Pseudomonadota</taxon>
        <taxon>Alphaproteobacteria</taxon>
        <taxon>Hyphomicrobiales</taxon>
        <taxon>Rhizobiaceae</taxon>
        <taxon>Rhizobium/Agrobacterium group</taxon>
        <taxon>Agrobacterium</taxon>
    </lineage>
</organism>
<keyword evidence="2" id="KW-1185">Reference proteome</keyword>
<name>A0A1S7U7D9_9HYPH</name>
<gene>
    <name evidence="1" type="ORF">AGR7A_pAt10060</name>
</gene>
<sequence>MEWWNLPGPARFISDLLASLLQRGIALAECPRPFPEGLLDAIGFAADHDFALSATRIRATDFAKDASIVHSLARGHGSSGISIGSIAEFLAYPEFSNSIFVVEGFDSSAISQWSALIRAVLYERVRIGHDGGPYLLVLPPPGLNDDDKLRLSADLPRQQLIGAVTAVDTYAWAGTIGLLHSDTLIETVAVGTVLEIAAWSRDILEASKAWSENDKLLPHDRIADIARSQTWPFPSWENGLVDLWGAVPVPQIAAAFAHGYHREVPRRIWAAQMKSILPCLDIVRRGVIAKHQQSLSRLVSIEHPYRRMFGSSVREIVDPWELEFYDLETLLQGHLSESDRAGLKALRGARNNLAHGHLLDPSRLRDIDIWWQQLSERFPPVVPGWRWPRTGQKLVLTIGPSLGGKTTWATAQGLPIVSSSTMGTSAPQRVRQELEMKVQQLLESGASVIFDDSHLNSLHRQVTVALVPPDIQVEYVILDRTIDEKTLGLDPQKEAVVRKHHDKFQSALERHLSGDGLANVIVRDLRTTR</sequence>
<dbReference type="Gene3D" id="3.40.50.300">
    <property type="entry name" value="P-loop containing nucleotide triphosphate hydrolases"/>
    <property type="match status" value="1"/>
</dbReference>
<evidence type="ECO:0000313" key="1">
    <source>
        <dbReference type="EMBL" id="CVI62715.1"/>
    </source>
</evidence>
<accession>A0A1S7U7D9</accession>
<proteinExistence type="predicted"/>